<name>A0A537J791_9BACT</name>
<evidence type="ECO:0000313" key="3">
    <source>
        <dbReference type="EMBL" id="TMI78926.1"/>
    </source>
</evidence>
<keyword evidence="1" id="KW-0732">Signal</keyword>
<dbReference type="PANTHER" id="PTHR30290">
    <property type="entry name" value="PERIPLASMIC BINDING COMPONENT OF ABC TRANSPORTER"/>
    <property type="match status" value="1"/>
</dbReference>
<dbReference type="InterPro" id="IPR039424">
    <property type="entry name" value="SBP_5"/>
</dbReference>
<proteinExistence type="predicted"/>
<dbReference type="PIRSF" id="PIRSF002741">
    <property type="entry name" value="MppA"/>
    <property type="match status" value="1"/>
</dbReference>
<dbReference type="SUPFAM" id="SSF53850">
    <property type="entry name" value="Periplasmic binding protein-like II"/>
    <property type="match status" value="1"/>
</dbReference>
<dbReference type="GO" id="GO:1904680">
    <property type="term" value="F:peptide transmembrane transporter activity"/>
    <property type="evidence" value="ECO:0007669"/>
    <property type="project" value="TreeGrafter"/>
</dbReference>
<dbReference type="InterPro" id="IPR000914">
    <property type="entry name" value="SBP_5_dom"/>
</dbReference>
<organism evidence="3 4">
    <name type="scientific">Candidatus Segetimicrobium genomatis</name>
    <dbReference type="NCBI Taxonomy" id="2569760"/>
    <lineage>
        <taxon>Bacteria</taxon>
        <taxon>Bacillati</taxon>
        <taxon>Candidatus Sysuimicrobiota</taxon>
        <taxon>Candidatus Sysuimicrobiia</taxon>
        <taxon>Candidatus Sysuimicrobiales</taxon>
        <taxon>Candidatus Segetimicrobiaceae</taxon>
        <taxon>Candidatus Segetimicrobium</taxon>
    </lineage>
</organism>
<dbReference type="Pfam" id="PF00496">
    <property type="entry name" value="SBP_bac_5"/>
    <property type="match status" value="1"/>
</dbReference>
<evidence type="ECO:0000259" key="2">
    <source>
        <dbReference type="Pfam" id="PF00496"/>
    </source>
</evidence>
<dbReference type="CDD" id="cd00995">
    <property type="entry name" value="PBP2_NikA_DppA_OppA_like"/>
    <property type="match status" value="1"/>
</dbReference>
<dbReference type="Gene3D" id="3.90.76.10">
    <property type="entry name" value="Dipeptide-binding Protein, Domain 1"/>
    <property type="match status" value="1"/>
</dbReference>
<sequence>MSRRSGAVTGLRVTLAVAVCIAMGAVMGGGPVGAQSPAQSRGRSLVIVQMQDPQNWDPIATFLLSWGMVGCNLFDGLLDRGPDLVLRPGLATSWKWISAGVLQFKLRTGVRFHDGEPFNADAVKFTFDRLLGPEGAKGPQQGNYKSIDHVQVVDSETVNFVMKTEDPVIITKLAGYGAMIVPPKYVQEHGSAYFGSNPVGTGPFKFVEYRKDDHLTLAVNREYWNGAPHLSAITYRFIPEAATRVAELQTGRADIAQGIPVSQAEVVAKDPHLTLAPVGSPTIIEIRFDPSKPPAGDIRFRKAVIAAIDTQTIIGTILQGYGHRVSTFQSPLSFGNDPSLKPYAYDPAQAKQWLAEAGVKPGTEVTLSFPSNNADFREAAQAMVSYLQAAGLKLVLQPFEQVTYFSDILPHAKTGQVYEFGWGGWTLDFDNTAYLL</sequence>
<protein>
    <submittedName>
        <fullName evidence="3">ABC transporter substrate-binding protein</fullName>
    </submittedName>
</protein>
<accession>A0A537J791</accession>
<dbReference type="Proteomes" id="UP000318093">
    <property type="component" value="Unassembled WGS sequence"/>
</dbReference>
<evidence type="ECO:0000313" key="4">
    <source>
        <dbReference type="Proteomes" id="UP000318093"/>
    </source>
</evidence>
<dbReference type="AlphaFoldDB" id="A0A537J791"/>
<dbReference type="GO" id="GO:0015833">
    <property type="term" value="P:peptide transport"/>
    <property type="evidence" value="ECO:0007669"/>
    <property type="project" value="TreeGrafter"/>
</dbReference>
<dbReference type="PANTHER" id="PTHR30290:SF38">
    <property type="entry name" value="D,D-DIPEPTIDE-BINDING PERIPLASMIC PROTEIN DDPA-RELATED"/>
    <property type="match status" value="1"/>
</dbReference>
<gene>
    <name evidence="3" type="ORF">E6H03_11180</name>
</gene>
<dbReference type="GO" id="GO:0042597">
    <property type="term" value="C:periplasmic space"/>
    <property type="evidence" value="ECO:0007669"/>
    <property type="project" value="UniProtKB-ARBA"/>
</dbReference>
<feature type="domain" description="Solute-binding protein family 5" evidence="2">
    <location>
        <begin position="86"/>
        <end position="434"/>
    </location>
</feature>
<reference evidence="3 4" key="1">
    <citation type="journal article" date="2019" name="Nat. Microbiol.">
        <title>Mediterranean grassland soil C-N compound turnover is dependent on rainfall and depth, and is mediated by genomically divergent microorganisms.</title>
        <authorList>
            <person name="Diamond S."/>
            <person name="Andeer P.F."/>
            <person name="Li Z."/>
            <person name="Crits-Christoph A."/>
            <person name="Burstein D."/>
            <person name="Anantharaman K."/>
            <person name="Lane K.R."/>
            <person name="Thomas B.C."/>
            <person name="Pan C."/>
            <person name="Northen T.R."/>
            <person name="Banfield J.F."/>
        </authorList>
    </citation>
    <scope>NUCLEOTIDE SEQUENCE [LARGE SCALE GENOMIC DNA]</scope>
    <source>
        <strain evidence="3">NP_6</strain>
    </source>
</reference>
<dbReference type="InterPro" id="IPR030678">
    <property type="entry name" value="Peptide/Ni-bd"/>
</dbReference>
<evidence type="ECO:0000256" key="1">
    <source>
        <dbReference type="ARBA" id="ARBA00022729"/>
    </source>
</evidence>
<feature type="non-terminal residue" evidence="3">
    <location>
        <position position="436"/>
    </location>
</feature>
<dbReference type="Gene3D" id="3.40.190.10">
    <property type="entry name" value="Periplasmic binding protein-like II"/>
    <property type="match status" value="1"/>
</dbReference>
<dbReference type="Gene3D" id="3.10.105.10">
    <property type="entry name" value="Dipeptide-binding Protein, Domain 3"/>
    <property type="match status" value="1"/>
</dbReference>
<dbReference type="GO" id="GO:0043190">
    <property type="term" value="C:ATP-binding cassette (ABC) transporter complex"/>
    <property type="evidence" value="ECO:0007669"/>
    <property type="project" value="InterPro"/>
</dbReference>
<dbReference type="EMBL" id="VBAN01000373">
    <property type="protein sequence ID" value="TMI78926.1"/>
    <property type="molecule type" value="Genomic_DNA"/>
</dbReference>
<comment type="caution">
    <text evidence="3">The sequence shown here is derived from an EMBL/GenBank/DDBJ whole genome shotgun (WGS) entry which is preliminary data.</text>
</comment>